<organism evidence="1 2">
    <name type="scientific">Naganishia cerealis</name>
    <dbReference type="NCBI Taxonomy" id="610337"/>
    <lineage>
        <taxon>Eukaryota</taxon>
        <taxon>Fungi</taxon>
        <taxon>Dikarya</taxon>
        <taxon>Basidiomycota</taxon>
        <taxon>Agaricomycotina</taxon>
        <taxon>Tremellomycetes</taxon>
        <taxon>Filobasidiales</taxon>
        <taxon>Filobasidiaceae</taxon>
        <taxon>Naganishia</taxon>
    </lineage>
</organism>
<dbReference type="EMBL" id="JASBWR010000002">
    <property type="protein sequence ID" value="KAJ9113419.1"/>
    <property type="molecule type" value="Genomic_DNA"/>
</dbReference>
<evidence type="ECO:0000313" key="1">
    <source>
        <dbReference type="EMBL" id="KAJ9113419.1"/>
    </source>
</evidence>
<name>A0ACC2WQC6_9TREE</name>
<sequence>MPIAHSLKKVAKNVSKHSGQMHIKGRKFKQLNRATLRDQKLTERKRNSQEHKMKELESLRFFQAAIQNRGNSSFLMEEIKIFIESYLSRFDEELSTLRLDRRPGRPPTTRQQKLEQQLETDKQLYQTGFRVPDIRDKKTVENLRNWNGSPGGTTILKFIRVTKDLSDATEMED</sequence>
<keyword evidence="2" id="KW-1185">Reference proteome</keyword>
<evidence type="ECO:0000313" key="2">
    <source>
        <dbReference type="Proteomes" id="UP001241377"/>
    </source>
</evidence>
<gene>
    <name evidence="1" type="ORF">QFC19_000339</name>
</gene>
<comment type="caution">
    <text evidence="1">The sequence shown here is derived from an EMBL/GenBank/DDBJ whole genome shotgun (WGS) entry which is preliminary data.</text>
</comment>
<dbReference type="Proteomes" id="UP001241377">
    <property type="component" value="Unassembled WGS sequence"/>
</dbReference>
<accession>A0ACC2WQC6</accession>
<reference evidence="1" key="1">
    <citation type="submission" date="2023-04" db="EMBL/GenBank/DDBJ databases">
        <title>Draft Genome sequencing of Naganishia species isolated from polar environments using Oxford Nanopore Technology.</title>
        <authorList>
            <person name="Leo P."/>
            <person name="Venkateswaran K."/>
        </authorList>
    </citation>
    <scope>NUCLEOTIDE SEQUENCE</scope>
    <source>
        <strain evidence="1">MNA-CCFEE 5261</strain>
    </source>
</reference>
<proteinExistence type="predicted"/>
<protein>
    <submittedName>
        <fullName evidence="1">Uncharacterized protein</fullName>
    </submittedName>
</protein>